<evidence type="ECO:0000256" key="1">
    <source>
        <dbReference type="SAM" id="SignalP"/>
    </source>
</evidence>
<evidence type="ECO:0000259" key="2">
    <source>
        <dbReference type="Pfam" id="PF13860"/>
    </source>
</evidence>
<dbReference type="Pfam" id="PF13860">
    <property type="entry name" value="FlgD_ig"/>
    <property type="match status" value="1"/>
</dbReference>
<evidence type="ECO:0000313" key="4">
    <source>
        <dbReference type="Proteomes" id="UP000777784"/>
    </source>
</evidence>
<keyword evidence="1" id="KW-0732">Signal</keyword>
<dbReference type="Gene3D" id="2.120.10.10">
    <property type="match status" value="1"/>
</dbReference>
<protein>
    <submittedName>
        <fullName evidence="3">T9SS type A sorting domain-containing protein</fullName>
    </submittedName>
</protein>
<organism evidence="3 4">
    <name type="scientific">Eiseniibacteriota bacterium</name>
    <dbReference type="NCBI Taxonomy" id="2212470"/>
    <lineage>
        <taxon>Bacteria</taxon>
        <taxon>Candidatus Eiseniibacteriota</taxon>
    </lineage>
</organism>
<evidence type="ECO:0000313" key="3">
    <source>
        <dbReference type="EMBL" id="MBU2689362.1"/>
    </source>
</evidence>
<dbReference type="CDD" id="cd15482">
    <property type="entry name" value="Sialidase_non-viral"/>
    <property type="match status" value="1"/>
</dbReference>
<dbReference type="AlphaFoldDB" id="A0A948W1Y7"/>
<feature type="chain" id="PRO_5036910873" evidence="1">
    <location>
        <begin position="27"/>
        <end position="599"/>
    </location>
</feature>
<gene>
    <name evidence="3" type="ORF">KJ970_00415</name>
</gene>
<dbReference type="Gene3D" id="2.60.40.4070">
    <property type="match status" value="1"/>
</dbReference>
<comment type="caution">
    <text evidence="3">The sequence shown here is derived from an EMBL/GenBank/DDBJ whole genome shotgun (WGS) entry which is preliminary data.</text>
</comment>
<sequence>MPHISRRIMVVALLLGMFLTPQVSHAGNREADEGRETVVTGWPTAADPEVSRLLDDLHDAKKAGDLEAALALEVELARLRGQSLEFQMSDGGLEPGVTVSYANGGQILEGERWTNDDIFLCGGPNGEIKPVIAGDSNGTLYAAREVSNSNSLAIFRSVNGGNDWELWLSMGSPTTDRGNLSMAVGEGDENWLLVAYQLETNDIWLLRIALDGSGVTDTPHVFDNPDGLSNPRIVTDSSEYDAWYAYMVFNVLTVEGWAVCFSRSLDHGQHWQAMPDIIGWHDSGYDASENRPDIDFGTQYLYATYNTPVYPHTDQDQEIFANRSTDYGATWDGAVRLITNDDKDYDPVIGAIKEYLTSRTVLIAYARFYHELDEDIWYIYSQDAGASWSSPLCMSCAAVDNELAPDLQTSLSQGAFHAAFHHDNMIDYRSAAYTAPGAWSLSAHINDGLNASSDYPWPAVGVNPTRPTEEEAAICWTDERDYATDLYDIYYDGPATAESGAPEPGAHGTNGLICCRPNPFTQTTRVRFDLPEPGRATLAVYDVTGRVVRTLTKGQRPAGRHTVSWDGLASDGTRVPPGVYFIKLETEQMVIRRNVTILR</sequence>
<accession>A0A948W1Y7</accession>
<proteinExistence type="predicted"/>
<feature type="domain" description="FlgD/Vpr Ig-like" evidence="2">
    <location>
        <begin position="521"/>
        <end position="587"/>
    </location>
</feature>
<dbReference type="SUPFAM" id="SSF50939">
    <property type="entry name" value="Sialidases"/>
    <property type="match status" value="1"/>
</dbReference>
<dbReference type="InterPro" id="IPR036278">
    <property type="entry name" value="Sialidase_sf"/>
</dbReference>
<dbReference type="Proteomes" id="UP000777784">
    <property type="component" value="Unassembled WGS sequence"/>
</dbReference>
<dbReference type="InterPro" id="IPR025965">
    <property type="entry name" value="FlgD/Vpr_Ig-like"/>
</dbReference>
<name>A0A948W1Y7_UNCEI</name>
<dbReference type="EMBL" id="JAHJDP010000004">
    <property type="protein sequence ID" value="MBU2689362.1"/>
    <property type="molecule type" value="Genomic_DNA"/>
</dbReference>
<dbReference type="NCBIfam" id="TIGR04183">
    <property type="entry name" value="Por_Secre_tail"/>
    <property type="match status" value="1"/>
</dbReference>
<reference evidence="3" key="1">
    <citation type="submission" date="2021-05" db="EMBL/GenBank/DDBJ databases">
        <title>Energy efficiency and biological interactions define the core microbiome of deep oligotrophic groundwater.</title>
        <authorList>
            <person name="Mehrshad M."/>
            <person name="Lopez-Fernandez M."/>
            <person name="Bell E."/>
            <person name="Bernier-Latmani R."/>
            <person name="Bertilsson S."/>
            <person name="Dopson M."/>
        </authorList>
    </citation>
    <scope>NUCLEOTIDE SEQUENCE</scope>
    <source>
        <strain evidence="3">Modern_marine.mb.64</strain>
    </source>
</reference>
<dbReference type="InterPro" id="IPR026444">
    <property type="entry name" value="Secre_tail"/>
</dbReference>
<feature type="signal peptide" evidence="1">
    <location>
        <begin position="1"/>
        <end position="26"/>
    </location>
</feature>